<organism evidence="2 3">
    <name type="scientific">Lacticaseibacillus pabuli</name>
    <dbReference type="NCBI Taxonomy" id="3025672"/>
    <lineage>
        <taxon>Bacteria</taxon>
        <taxon>Bacillati</taxon>
        <taxon>Bacillota</taxon>
        <taxon>Bacilli</taxon>
        <taxon>Lactobacillales</taxon>
        <taxon>Lactobacillaceae</taxon>
        <taxon>Lacticaseibacillus</taxon>
    </lineage>
</organism>
<reference evidence="2 3" key="1">
    <citation type="submission" date="2023-02" db="EMBL/GenBank/DDBJ databases">
        <title>Genome sequence of Lacticaseibacillus sp. KACC 23028.</title>
        <authorList>
            <person name="Kim S."/>
            <person name="Heo J."/>
            <person name="Kwon S.-W."/>
        </authorList>
    </citation>
    <scope>NUCLEOTIDE SEQUENCE [LARGE SCALE GENOMIC DNA]</scope>
    <source>
        <strain evidence="2 3">KACC 23028</strain>
    </source>
</reference>
<protein>
    <submittedName>
        <fullName evidence="2">Uncharacterized protein</fullName>
    </submittedName>
</protein>
<proteinExistence type="predicted"/>
<dbReference type="RefSeq" id="WP_274261413.1">
    <property type="nucleotide sequence ID" value="NZ_CP117884.1"/>
</dbReference>
<name>A0ABY7WWK3_9LACO</name>
<sequence>MAAEHLTDAEKAQKLMDLMSKAYAGPYVQGQPKLKQDFLKWGKQLEAKPEKVNEVSLQLRTTLLDMTLVGGVKSLDPSLEDLGDAMMQLAPAKIGQLGGWSTMFYPSK</sequence>
<dbReference type="Gene3D" id="1.20.1440.50">
    <property type="entry name" value="Ta0600-like"/>
    <property type="match status" value="1"/>
</dbReference>
<evidence type="ECO:0000313" key="2">
    <source>
        <dbReference type="EMBL" id="WDF83332.1"/>
    </source>
</evidence>
<dbReference type="SUPFAM" id="SSF109797">
    <property type="entry name" value="Bacteriocin immunity protein-like"/>
    <property type="match status" value="1"/>
</dbReference>
<gene>
    <name evidence="2" type="ORF">PQ472_03575</name>
</gene>
<evidence type="ECO:0000313" key="3">
    <source>
        <dbReference type="Proteomes" id="UP001220377"/>
    </source>
</evidence>
<evidence type="ECO:0000256" key="1">
    <source>
        <dbReference type="ARBA" id="ARBA00023025"/>
    </source>
</evidence>
<dbReference type="EMBL" id="CP117884">
    <property type="protein sequence ID" value="WDF83332.1"/>
    <property type="molecule type" value="Genomic_DNA"/>
</dbReference>
<dbReference type="InterPro" id="IPR023130">
    <property type="entry name" value="Ta0600-like_sf"/>
</dbReference>
<dbReference type="Proteomes" id="UP001220377">
    <property type="component" value="Chromosome"/>
</dbReference>
<keyword evidence="1" id="KW-0079">Bacteriocin immunity</keyword>
<keyword evidence="3" id="KW-1185">Reference proteome</keyword>
<accession>A0ABY7WWK3</accession>